<sequence length="67" mass="7958">MGLRRFKEEQPIPRHEDPLRWRQSFSQSSPRMDNLARWYCTLYLSCPATSVPSESWRTGIPETSSNW</sequence>
<proteinExistence type="predicted"/>
<evidence type="ECO:0000259" key="1">
    <source>
        <dbReference type="Pfam" id="PF05699"/>
    </source>
</evidence>
<accession>A0AAV4IMS7</accession>
<comment type="caution">
    <text evidence="2">The sequence shown here is derived from an EMBL/GenBank/DDBJ whole genome shotgun (WGS) entry which is preliminary data.</text>
</comment>
<protein>
    <recommendedName>
        <fullName evidence="1">HAT C-terminal dimerisation domain-containing protein</fullName>
    </recommendedName>
</protein>
<name>A0AAV4IMS7_9GAST</name>
<dbReference type="InterPro" id="IPR008906">
    <property type="entry name" value="HATC_C_dom"/>
</dbReference>
<feature type="domain" description="HAT C-terminal dimerisation" evidence="1">
    <location>
        <begin position="3"/>
        <end position="55"/>
    </location>
</feature>
<dbReference type="EMBL" id="BMAT01002665">
    <property type="protein sequence ID" value="GFS11245.1"/>
    <property type="molecule type" value="Genomic_DNA"/>
</dbReference>
<evidence type="ECO:0000313" key="3">
    <source>
        <dbReference type="Proteomes" id="UP000762676"/>
    </source>
</evidence>
<gene>
    <name evidence="2" type="ORF">ElyMa_001342700</name>
</gene>
<dbReference type="Proteomes" id="UP000762676">
    <property type="component" value="Unassembled WGS sequence"/>
</dbReference>
<dbReference type="Pfam" id="PF05699">
    <property type="entry name" value="Dimer_Tnp_hAT"/>
    <property type="match status" value="1"/>
</dbReference>
<organism evidence="2 3">
    <name type="scientific">Elysia marginata</name>
    <dbReference type="NCBI Taxonomy" id="1093978"/>
    <lineage>
        <taxon>Eukaryota</taxon>
        <taxon>Metazoa</taxon>
        <taxon>Spiralia</taxon>
        <taxon>Lophotrochozoa</taxon>
        <taxon>Mollusca</taxon>
        <taxon>Gastropoda</taxon>
        <taxon>Heterobranchia</taxon>
        <taxon>Euthyneura</taxon>
        <taxon>Panpulmonata</taxon>
        <taxon>Sacoglossa</taxon>
        <taxon>Placobranchoidea</taxon>
        <taxon>Plakobranchidae</taxon>
        <taxon>Elysia</taxon>
    </lineage>
</organism>
<dbReference type="AlphaFoldDB" id="A0AAV4IMS7"/>
<reference evidence="2 3" key="1">
    <citation type="journal article" date="2021" name="Elife">
        <title>Chloroplast acquisition without the gene transfer in kleptoplastic sea slugs, Plakobranchus ocellatus.</title>
        <authorList>
            <person name="Maeda T."/>
            <person name="Takahashi S."/>
            <person name="Yoshida T."/>
            <person name="Shimamura S."/>
            <person name="Takaki Y."/>
            <person name="Nagai Y."/>
            <person name="Toyoda A."/>
            <person name="Suzuki Y."/>
            <person name="Arimoto A."/>
            <person name="Ishii H."/>
            <person name="Satoh N."/>
            <person name="Nishiyama T."/>
            <person name="Hasebe M."/>
            <person name="Maruyama T."/>
            <person name="Minagawa J."/>
            <person name="Obokata J."/>
            <person name="Shigenobu S."/>
        </authorList>
    </citation>
    <scope>NUCLEOTIDE SEQUENCE [LARGE SCALE GENOMIC DNA]</scope>
</reference>
<evidence type="ECO:0000313" key="2">
    <source>
        <dbReference type="EMBL" id="GFS11245.1"/>
    </source>
</evidence>
<dbReference type="GO" id="GO:0046983">
    <property type="term" value="F:protein dimerization activity"/>
    <property type="evidence" value="ECO:0007669"/>
    <property type="project" value="InterPro"/>
</dbReference>
<keyword evidence="3" id="KW-1185">Reference proteome</keyword>